<name>A0ABU7P6E3_9ACTN</name>
<comment type="caution">
    <text evidence="2">The sequence shown here is derived from an EMBL/GenBank/DDBJ whole genome shotgun (WGS) entry which is preliminary data.</text>
</comment>
<accession>A0ABU7P6E3</accession>
<evidence type="ECO:0000313" key="3">
    <source>
        <dbReference type="Proteomes" id="UP001344658"/>
    </source>
</evidence>
<organism evidence="2 3">
    <name type="scientific">Actinacidiphila polyblastidii</name>
    <dbReference type="NCBI Taxonomy" id="3110430"/>
    <lineage>
        <taxon>Bacteria</taxon>
        <taxon>Bacillati</taxon>
        <taxon>Actinomycetota</taxon>
        <taxon>Actinomycetes</taxon>
        <taxon>Kitasatosporales</taxon>
        <taxon>Streptomycetaceae</taxon>
        <taxon>Actinacidiphila</taxon>
    </lineage>
</organism>
<proteinExistence type="predicted"/>
<keyword evidence="3" id="KW-1185">Reference proteome</keyword>
<protein>
    <submittedName>
        <fullName evidence="2">AAA family ATPase</fullName>
    </submittedName>
</protein>
<dbReference type="Pfam" id="PF07728">
    <property type="entry name" value="AAA_5"/>
    <property type="match status" value="1"/>
</dbReference>
<dbReference type="PANTHER" id="PTHR37291">
    <property type="entry name" value="5-METHYLCYTOSINE-SPECIFIC RESTRICTION ENZYME B"/>
    <property type="match status" value="1"/>
</dbReference>
<feature type="domain" description="AAA+ ATPase" evidence="1">
    <location>
        <begin position="447"/>
        <end position="634"/>
    </location>
</feature>
<dbReference type="Proteomes" id="UP001344658">
    <property type="component" value="Unassembled WGS sequence"/>
</dbReference>
<dbReference type="InterPro" id="IPR011704">
    <property type="entry name" value="ATPase_dyneun-rel_AAA"/>
</dbReference>
<dbReference type="InterPro" id="IPR003593">
    <property type="entry name" value="AAA+_ATPase"/>
</dbReference>
<evidence type="ECO:0000313" key="2">
    <source>
        <dbReference type="EMBL" id="MEE4541383.1"/>
    </source>
</evidence>
<sequence length="741" mass="81318">MPTPFQVSARAVQLAAFVLSASQPDGLPWRKLWPRLLELDPALEYDWREAAPDATSGLDTNLSHNGTTLVKAGWLRRTGRVWRLTGLGAQALTDYPDSEDFFREAVARYLAWRRDRPGFDAAAGLLSELPDGRWVRIGELAAEFELDADALAACFQGTRPNGWHLALGYEGDVWPELRLQAEELAEWKGLLVRDDLFDQERSGGDAVRVKPEARLAAEEITALVLGESSEVGTVPEQPRRVWIVRGTDEAGVNLIRTLWREAGVVTLPAERLPVLGEGAGRERVRTVIDQAYSSAPPARRERLTGELHTFLSRISERDIVVCTDGSLTYLGEVRGQARFGTPESGRAVVQRAVVWRNLDAPLDFFKDLPAGMSGRLADADARLVEASEYAGDLEALLGKEPEQAPSAPAVAPELPDATPVLAAELTIRDEDTAGAEWLQECVELLREKRQLIFHGPPGTGKTHTALALARHLTGGSPTNTRLVQFHPAYSYEDFFEGFRPRAVDAGPASGGLGQKEAAPAAATASSGIVFDLVKGPLRRLADSADERPAEIFVLVIDEINRGNIAKVFGELYFLLEYRHQFVHLLYGSDEGRGFRLPPNLYLIGTMNTVDRSVALMDAAMRRRFSFVELHPDTLPTSGVLTSWLAANGFPDDTARLLDELNHRIGEGPDRDREFRVGPSYFMRPTVHSSPKALARLWRAEILPLLTEYHWGDGTDVPGTYGLEVLRGHLGLGDGTDAGAAS</sequence>
<evidence type="ECO:0000259" key="1">
    <source>
        <dbReference type="SMART" id="SM00382"/>
    </source>
</evidence>
<dbReference type="PANTHER" id="PTHR37291:SF1">
    <property type="entry name" value="TYPE IV METHYL-DIRECTED RESTRICTION ENZYME ECOKMCRB SUBUNIT"/>
    <property type="match status" value="1"/>
</dbReference>
<dbReference type="EMBL" id="JAZEWV010000003">
    <property type="protein sequence ID" value="MEE4541383.1"/>
    <property type="molecule type" value="Genomic_DNA"/>
</dbReference>
<dbReference type="InterPro" id="IPR027417">
    <property type="entry name" value="P-loop_NTPase"/>
</dbReference>
<dbReference type="InterPro" id="IPR052934">
    <property type="entry name" value="Methyl-DNA_Rec/Restrict_Enz"/>
</dbReference>
<dbReference type="SUPFAM" id="SSF52540">
    <property type="entry name" value="P-loop containing nucleoside triphosphate hydrolases"/>
    <property type="match status" value="1"/>
</dbReference>
<dbReference type="Gene3D" id="3.40.50.300">
    <property type="entry name" value="P-loop containing nucleotide triphosphate hydrolases"/>
    <property type="match status" value="1"/>
</dbReference>
<gene>
    <name evidence="2" type="ORF">V2S66_05305</name>
</gene>
<dbReference type="SMART" id="SM00382">
    <property type="entry name" value="AAA"/>
    <property type="match status" value="1"/>
</dbReference>
<dbReference type="RefSeq" id="WP_330793272.1">
    <property type="nucleotide sequence ID" value="NZ_JAZEWV010000003.1"/>
</dbReference>
<reference evidence="2 3" key="1">
    <citation type="submission" date="2023-12" db="EMBL/GenBank/DDBJ databases">
        <title>Streptomyces sp. V4-01.</title>
        <authorList>
            <person name="Somphong A."/>
            <person name="Phongsopitanun W."/>
        </authorList>
    </citation>
    <scope>NUCLEOTIDE SEQUENCE [LARGE SCALE GENOMIC DNA]</scope>
    <source>
        <strain evidence="2 3">V4-01</strain>
    </source>
</reference>